<evidence type="ECO:0000256" key="4">
    <source>
        <dbReference type="SAM" id="MobiDB-lite"/>
    </source>
</evidence>
<dbReference type="VEuPathDB" id="FungiDB:PV10_07149"/>
<dbReference type="CDD" id="cd00130">
    <property type="entry name" value="PAS"/>
    <property type="match status" value="1"/>
</dbReference>
<dbReference type="PRINTS" id="PR01301">
    <property type="entry name" value="RGSPROTEIN"/>
</dbReference>
<dbReference type="HOGENOM" id="CLU_016398_1_0_1"/>
<feature type="compositionally biased region" description="Basic and acidic residues" evidence="4">
    <location>
        <begin position="49"/>
        <end position="65"/>
    </location>
</feature>
<dbReference type="NCBIfam" id="TIGR00229">
    <property type="entry name" value="sensory_box"/>
    <property type="match status" value="1"/>
</dbReference>
<dbReference type="GeneID" id="27324994"/>
<dbReference type="Gene3D" id="3.30.450.20">
    <property type="entry name" value="PAS domain"/>
    <property type="match status" value="1"/>
</dbReference>
<dbReference type="STRING" id="212818.A0A0D1XNU3"/>
<dbReference type="Pfam" id="PF00615">
    <property type="entry name" value="RGS"/>
    <property type="match status" value="1"/>
</dbReference>
<accession>A0A0D1XNU3</accession>
<evidence type="ECO:0000259" key="5">
    <source>
        <dbReference type="PROSITE" id="PS50132"/>
    </source>
</evidence>
<protein>
    <recommendedName>
        <fullName evidence="5">RGS domain-containing protein</fullName>
    </recommendedName>
</protein>
<dbReference type="EMBL" id="KN847524">
    <property type="protein sequence ID" value="KIV89771.1"/>
    <property type="molecule type" value="Genomic_DNA"/>
</dbReference>
<dbReference type="InterPro" id="IPR044926">
    <property type="entry name" value="RGS_subdomain_2"/>
</dbReference>
<dbReference type="OMA" id="ARYMILE"/>
<dbReference type="OrthoDB" id="447251at2759"/>
<dbReference type="GO" id="GO:0005634">
    <property type="term" value="C:nucleus"/>
    <property type="evidence" value="ECO:0007669"/>
    <property type="project" value="TreeGrafter"/>
</dbReference>
<evidence type="ECO:0000256" key="2">
    <source>
        <dbReference type="ARBA" id="ARBA00022643"/>
    </source>
</evidence>
<evidence type="ECO:0000256" key="3">
    <source>
        <dbReference type="ARBA" id="ARBA00022991"/>
    </source>
</evidence>
<dbReference type="InterPro" id="IPR036305">
    <property type="entry name" value="RGS_sf"/>
</dbReference>
<dbReference type="AlphaFoldDB" id="A0A0D1XNU3"/>
<sequence>MEPPIVPRVRTRLTQDYTSDIEVIRPSPLKGMPQGFIDESSPRTSTSRSQDRNAADLESPTEARRNFLLSHGAHPTSPIDRNTSGATRSGIGTYFENDSTNTVEELRKLDFSLESAAEDRSYDSSINTASHATKKPTTTTSHSSATRLPDFFAPQIFQVVLHNPTTAYQLLIFSRSRLAGENIEFLRKVEEYGILLDEVAKNMSEIHREYLSVNAPSKINLEDGALLKVNRDLKSALVSTLPTLEVVFNDSQNKMERVVAEDIYPRFVRHQLTASAVRALATDRSNFAGLGDCFVLSDPSKADNPLVFVSDGFAKVTGYDRREIIPRNCRFLQCQETDRTVVRNIRKALDSCEECVQLLLNQKKNGEPFWNLLYMTPLFDSRGKVVFFLGGQINCSTTIHSTSDVLRILAMSDEADEEGDAPANPPEVQKHSSRASKILAPFRGRSQLHTPQRAPGMENELLNRIEKEKMTFQRQVDTFYTAYSKYIVINASTLYISFHSAAIATLLHPAKPSQKADLWTSPQIVGLEIFRFLSVYSKTRLGSDFKSRVRLAIRAGNAISLDLTLCTKRLMGFEKFASHWTPLKNEVNQVGWVVLTLGSLND</sequence>
<keyword evidence="1" id="KW-0285">Flavoprotein</keyword>
<proteinExistence type="predicted"/>
<reference evidence="6 7" key="1">
    <citation type="submission" date="2015-01" db="EMBL/GenBank/DDBJ databases">
        <title>The Genome Sequence of Exophiala mesophila CBS40295.</title>
        <authorList>
            <consortium name="The Broad Institute Genomics Platform"/>
            <person name="Cuomo C."/>
            <person name="de Hoog S."/>
            <person name="Gorbushina A."/>
            <person name="Stielow B."/>
            <person name="Teixiera M."/>
            <person name="Abouelleil A."/>
            <person name="Chapman S.B."/>
            <person name="Priest M."/>
            <person name="Young S.K."/>
            <person name="Wortman J."/>
            <person name="Nusbaum C."/>
            <person name="Birren B."/>
        </authorList>
    </citation>
    <scope>NUCLEOTIDE SEQUENCE [LARGE SCALE GENOMIC DNA]</scope>
    <source>
        <strain evidence="6 7">CBS 40295</strain>
    </source>
</reference>
<dbReference type="PROSITE" id="PS50132">
    <property type="entry name" value="RGS"/>
    <property type="match status" value="1"/>
</dbReference>
<dbReference type="PANTHER" id="PTHR47429:SF2">
    <property type="entry name" value="PROTEIN TWIN LOV 1"/>
    <property type="match status" value="1"/>
</dbReference>
<dbReference type="Proteomes" id="UP000054302">
    <property type="component" value="Unassembled WGS sequence"/>
</dbReference>
<evidence type="ECO:0000313" key="6">
    <source>
        <dbReference type="EMBL" id="KIV89771.1"/>
    </source>
</evidence>
<dbReference type="SUPFAM" id="SSF48097">
    <property type="entry name" value="Regulator of G-protein signaling, RGS"/>
    <property type="match status" value="1"/>
</dbReference>
<dbReference type="InterPro" id="IPR016137">
    <property type="entry name" value="RGS"/>
</dbReference>
<organism evidence="6 7">
    <name type="scientific">Exophiala mesophila</name>
    <name type="common">Black yeast-like fungus</name>
    <dbReference type="NCBI Taxonomy" id="212818"/>
    <lineage>
        <taxon>Eukaryota</taxon>
        <taxon>Fungi</taxon>
        <taxon>Dikarya</taxon>
        <taxon>Ascomycota</taxon>
        <taxon>Pezizomycotina</taxon>
        <taxon>Eurotiomycetes</taxon>
        <taxon>Chaetothyriomycetidae</taxon>
        <taxon>Chaetothyriales</taxon>
        <taxon>Herpotrichiellaceae</taxon>
        <taxon>Exophiala</taxon>
    </lineage>
</organism>
<evidence type="ECO:0000313" key="7">
    <source>
        <dbReference type="Proteomes" id="UP000054302"/>
    </source>
</evidence>
<dbReference type="InterPro" id="IPR035965">
    <property type="entry name" value="PAS-like_dom_sf"/>
</dbReference>
<feature type="region of interest" description="Disordered" evidence="4">
    <location>
        <begin position="25"/>
        <end position="90"/>
    </location>
</feature>
<dbReference type="Pfam" id="PF13426">
    <property type="entry name" value="PAS_9"/>
    <property type="match status" value="1"/>
</dbReference>
<dbReference type="InterPro" id="IPR000014">
    <property type="entry name" value="PAS"/>
</dbReference>
<keyword evidence="3" id="KW-0157">Chromophore</keyword>
<feature type="compositionally biased region" description="Low complexity" evidence="4">
    <location>
        <begin position="128"/>
        <end position="145"/>
    </location>
</feature>
<keyword evidence="2" id="KW-0288">FMN</keyword>
<dbReference type="RefSeq" id="XP_016221345.1">
    <property type="nucleotide sequence ID" value="XM_016372013.1"/>
</dbReference>
<evidence type="ECO:0000256" key="1">
    <source>
        <dbReference type="ARBA" id="ARBA00022630"/>
    </source>
</evidence>
<feature type="domain" description="RGS" evidence="5">
    <location>
        <begin position="156"/>
        <end position="269"/>
    </location>
</feature>
<dbReference type="Gene3D" id="1.10.167.10">
    <property type="entry name" value="Regulator of G-protein Signalling 4, domain 2"/>
    <property type="match status" value="1"/>
</dbReference>
<dbReference type="PANTHER" id="PTHR47429">
    <property type="entry name" value="PROTEIN TWIN LOV 1"/>
    <property type="match status" value="1"/>
</dbReference>
<keyword evidence="7" id="KW-1185">Reference proteome</keyword>
<feature type="region of interest" description="Disordered" evidence="4">
    <location>
        <begin position="120"/>
        <end position="145"/>
    </location>
</feature>
<gene>
    <name evidence="6" type="ORF">PV10_07149</name>
</gene>
<name>A0A0D1XNU3_EXOME</name>
<dbReference type="SMART" id="SM00315">
    <property type="entry name" value="RGS"/>
    <property type="match status" value="1"/>
</dbReference>
<dbReference type="SUPFAM" id="SSF55785">
    <property type="entry name" value="PYP-like sensor domain (PAS domain)"/>
    <property type="match status" value="1"/>
</dbReference>